<evidence type="ECO:0000256" key="6">
    <source>
        <dbReference type="ARBA" id="ARBA00023125"/>
    </source>
</evidence>
<evidence type="ECO:0000256" key="3">
    <source>
        <dbReference type="ARBA" id="ARBA00022763"/>
    </source>
</evidence>
<keyword evidence="3" id="KW-0227">DNA damage</keyword>
<keyword evidence="6" id="KW-0238">DNA-binding</keyword>
<evidence type="ECO:0000256" key="5">
    <source>
        <dbReference type="ARBA" id="ARBA00023124"/>
    </source>
</evidence>
<dbReference type="GO" id="GO:0003677">
    <property type="term" value="F:DNA binding"/>
    <property type="evidence" value="ECO:0007669"/>
    <property type="project" value="UniProtKB-KW"/>
</dbReference>
<dbReference type="InterPro" id="IPR003738">
    <property type="entry name" value="SRAP"/>
</dbReference>
<dbReference type="SUPFAM" id="SSF143081">
    <property type="entry name" value="BB1717-like"/>
    <property type="match status" value="1"/>
</dbReference>
<dbReference type="PANTHER" id="PTHR13604">
    <property type="entry name" value="DC12-RELATED"/>
    <property type="match status" value="1"/>
</dbReference>
<feature type="non-terminal residue" evidence="8">
    <location>
        <position position="146"/>
    </location>
</feature>
<dbReference type="Proteomes" id="UP001596328">
    <property type="component" value="Unassembled WGS sequence"/>
</dbReference>
<dbReference type="InterPro" id="IPR036590">
    <property type="entry name" value="SRAP-like"/>
</dbReference>
<comment type="similarity">
    <text evidence="1">Belongs to the SOS response-associated peptidase family.</text>
</comment>
<gene>
    <name evidence="8" type="ORF">ACFQE1_14670</name>
</gene>
<name>A0ABD5S3K8_9EURY</name>
<organism evidence="8 9">
    <name type="scientific">Halobium palmae</name>
    <dbReference type="NCBI Taxonomy" id="1776492"/>
    <lineage>
        <taxon>Archaea</taxon>
        <taxon>Methanobacteriati</taxon>
        <taxon>Methanobacteriota</taxon>
        <taxon>Stenosarchaea group</taxon>
        <taxon>Halobacteria</taxon>
        <taxon>Halobacteriales</taxon>
        <taxon>Haloferacaceae</taxon>
        <taxon>Halobium</taxon>
    </lineage>
</organism>
<dbReference type="Gene3D" id="3.90.1680.10">
    <property type="entry name" value="SOS response associated peptidase-like"/>
    <property type="match status" value="1"/>
</dbReference>
<dbReference type="PANTHER" id="PTHR13604:SF0">
    <property type="entry name" value="ABASIC SITE PROCESSING PROTEIN HMCES"/>
    <property type="match status" value="1"/>
</dbReference>
<dbReference type="EMBL" id="JBHSWU010000602">
    <property type="protein sequence ID" value="MFC6725587.1"/>
    <property type="molecule type" value="Genomic_DNA"/>
</dbReference>
<dbReference type="GO" id="GO:0016829">
    <property type="term" value="F:lyase activity"/>
    <property type="evidence" value="ECO:0007669"/>
    <property type="project" value="UniProtKB-KW"/>
</dbReference>
<keyword evidence="4 8" id="KW-0378">Hydrolase</keyword>
<keyword evidence="7" id="KW-0456">Lyase</keyword>
<keyword evidence="5" id="KW-0190">Covalent protein-DNA linkage</keyword>
<evidence type="ECO:0000256" key="2">
    <source>
        <dbReference type="ARBA" id="ARBA00022670"/>
    </source>
</evidence>
<comment type="caution">
    <text evidence="8">The sequence shown here is derived from an EMBL/GenBank/DDBJ whole genome shotgun (WGS) entry which is preliminary data.</text>
</comment>
<evidence type="ECO:0000313" key="9">
    <source>
        <dbReference type="Proteomes" id="UP001596328"/>
    </source>
</evidence>
<keyword evidence="2" id="KW-0645">Protease</keyword>
<evidence type="ECO:0000256" key="7">
    <source>
        <dbReference type="ARBA" id="ARBA00023239"/>
    </source>
</evidence>
<dbReference type="AlphaFoldDB" id="A0ABD5S3K8"/>
<dbReference type="GO" id="GO:0006974">
    <property type="term" value="P:DNA damage response"/>
    <property type="evidence" value="ECO:0007669"/>
    <property type="project" value="UniProtKB-KW"/>
</dbReference>
<evidence type="ECO:0000256" key="4">
    <source>
        <dbReference type="ARBA" id="ARBA00022801"/>
    </source>
</evidence>
<dbReference type="EC" id="3.4.-.-" evidence="8"/>
<sequence>MCGRYTLFTPEAELVDRFGAAPERPIEPRYNCAPGQSLPVVTDESPVAMRLFEWRLVPSWAETRSDAGFVNARSETVREKRSFAEAFERRRCLVPADGFYEWARTGSGKRPYRVAFEDDRPFAMAGIWERWQPRGRQSGLTEFGGG</sequence>
<dbReference type="Pfam" id="PF02586">
    <property type="entry name" value="SRAP"/>
    <property type="match status" value="1"/>
</dbReference>
<accession>A0ABD5S3K8</accession>
<keyword evidence="9" id="KW-1185">Reference proteome</keyword>
<evidence type="ECO:0000313" key="8">
    <source>
        <dbReference type="EMBL" id="MFC6725587.1"/>
    </source>
</evidence>
<dbReference type="GO" id="GO:0008233">
    <property type="term" value="F:peptidase activity"/>
    <property type="evidence" value="ECO:0007669"/>
    <property type="project" value="UniProtKB-KW"/>
</dbReference>
<evidence type="ECO:0000256" key="1">
    <source>
        <dbReference type="ARBA" id="ARBA00008136"/>
    </source>
</evidence>
<protein>
    <submittedName>
        <fullName evidence="8">SOS response-associated peptidase</fullName>
        <ecNumber evidence="8">3.4.-.-</ecNumber>
    </submittedName>
</protein>
<dbReference type="GO" id="GO:0006508">
    <property type="term" value="P:proteolysis"/>
    <property type="evidence" value="ECO:0007669"/>
    <property type="project" value="UniProtKB-KW"/>
</dbReference>
<proteinExistence type="inferred from homology"/>
<reference evidence="8 9" key="1">
    <citation type="journal article" date="2019" name="Int. J. Syst. Evol. Microbiol.">
        <title>The Global Catalogue of Microorganisms (GCM) 10K type strain sequencing project: providing services to taxonomists for standard genome sequencing and annotation.</title>
        <authorList>
            <consortium name="The Broad Institute Genomics Platform"/>
            <consortium name="The Broad Institute Genome Sequencing Center for Infectious Disease"/>
            <person name="Wu L."/>
            <person name="Ma J."/>
        </authorList>
    </citation>
    <scope>NUCLEOTIDE SEQUENCE [LARGE SCALE GENOMIC DNA]</scope>
    <source>
        <strain evidence="8 9">NBRC 111368</strain>
    </source>
</reference>